<dbReference type="SFLD" id="SFLDG01123">
    <property type="entry name" value="methyltransferase_(Class_B)"/>
    <property type="match status" value="1"/>
</dbReference>
<dbReference type="InterPro" id="IPR034530">
    <property type="entry name" value="HpnP-like"/>
</dbReference>
<keyword evidence="4" id="KW-0408">Iron</keyword>
<evidence type="ECO:0000256" key="1">
    <source>
        <dbReference type="ARBA" id="ARBA00001966"/>
    </source>
</evidence>
<dbReference type="InterPro" id="IPR007197">
    <property type="entry name" value="rSAM"/>
</dbReference>
<dbReference type="InterPro" id="IPR034466">
    <property type="entry name" value="Methyltransferase_Class_B"/>
</dbReference>
<dbReference type="InterPro" id="IPR023404">
    <property type="entry name" value="rSAM_horseshoe"/>
</dbReference>
<evidence type="ECO:0000256" key="5">
    <source>
        <dbReference type="ARBA" id="ARBA00023014"/>
    </source>
</evidence>
<dbReference type="PANTHER" id="PTHR43409">
    <property type="entry name" value="ANAEROBIC MAGNESIUM-PROTOPORPHYRIN IX MONOMETHYL ESTER CYCLASE-RELATED"/>
    <property type="match status" value="1"/>
</dbReference>
<protein>
    <submittedName>
        <fullName evidence="7">B12-binding domain-containing radical SAM protein</fullName>
    </submittedName>
</protein>
<keyword evidence="2" id="KW-0949">S-adenosyl-L-methionine</keyword>
<dbReference type="CDD" id="cd01335">
    <property type="entry name" value="Radical_SAM"/>
    <property type="match status" value="1"/>
</dbReference>
<dbReference type="SFLD" id="SFLDG01082">
    <property type="entry name" value="B12-binding_domain_containing"/>
    <property type="match status" value="1"/>
</dbReference>
<keyword evidence="8" id="KW-1185">Reference proteome</keyword>
<dbReference type="Pfam" id="PF02310">
    <property type="entry name" value="B12-binding"/>
    <property type="match status" value="1"/>
</dbReference>
<dbReference type="Gene3D" id="3.40.50.280">
    <property type="entry name" value="Cobalamin-binding domain"/>
    <property type="match status" value="1"/>
</dbReference>
<organism evidence="7 8">
    <name type="scientific">Hoeflea ulvae</name>
    <dbReference type="NCBI Taxonomy" id="2983764"/>
    <lineage>
        <taxon>Bacteria</taxon>
        <taxon>Pseudomonadati</taxon>
        <taxon>Pseudomonadota</taxon>
        <taxon>Alphaproteobacteria</taxon>
        <taxon>Hyphomicrobiales</taxon>
        <taxon>Rhizobiaceae</taxon>
        <taxon>Hoeflea</taxon>
    </lineage>
</organism>
<dbReference type="Gene3D" id="3.80.30.20">
    <property type="entry name" value="tm_1862 like domain"/>
    <property type="match status" value="1"/>
</dbReference>
<dbReference type="PROSITE" id="PS51918">
    <property type="entry name" value="RADICAL_SAM"/>
    <property type="match status" value="1"/>
</dbReference>
<evidence type="ECO:0000256" key="3">
    <source>
        <dbReference type="ARBA" id="ARBA00022723"/>
    </source>
</evidence>
<dbReference type="Pfam" id="PF04055">
    <property type="entry name" value="Radical_SAM"/>
    <property type="match status" value="1"/>
</dbReference>
<feature type="domain" description="Radical SAM core" evidence="6">
    <location>
        <begin position="168"/>
        <end position="393"/>
    </location>
</feature>
<evidence type="ECO:0000259" key="6">
    <source>
        <dbReference type="PROSITE" id="PS51918"/>
    </source>
</evidence>
<dbReference type="EMBL" id="JAOVZQ010000001">
    <property type="protein sequence ID" value="MCY0096379.1"/>
    <property type="molecule type" value="Genomic_DNA"/>
</dbReference>
<keyword evidence="3" id="KW-0479">Metal-binding</keyword>
<sequence length="537" mass="60984">MNKQAYNVLLLYPRFSAGSFWNYGATCELIGAKYPAPPLGLITVAAMLPESWNARLVDRNTDELTDADFEWADMVFTGGMLPQQADSLKMIRKCKQMGVPAVVGGPDATSSPEIYASADFRVLGEAEGIFEKFLEAWDRGERSGTFAAEKFKADVTTTPIPRFDLLKFENYVQVNVQFSRGCPFTCEFCDIIELYGRRPRTKNNAQMLAELDRLYELGYRGHVDFVDDNLIGNKKAVKAFLPELIEWQKKHNNAFEMSTEASLNLADDEALLKMMQQARFFSVFIGIESPDPDVLIAAQKKQNTRRDIAKSVHRIYDAGIWVLAGFIVGFDEENDHVANEISALIEEAAIPVSMVGLLFALPTTQLTRRLEREGRLHTTFDTFDEDTEDHFGDQCTAGLNFETKRDRVRILKDYRDIVDRIYKPEAYFSRVRDVSDRLNMQGENGALLGAGFLHDLKIFGKLIWSMTFTNTTYRGPFWRTLIHTAFHNFRAIKPVMMMIALYVHLGPFSRYVVQQIDKQIAEVESGEWVEPALVAAE</sequence>
<dbReference type="SFLD" id="SFLDS00029">
    <property type="entry name" value="Radical_SAM"/>
    <property type="match status" value="1"/>
</dbReference>
<comment type="cofactor">
    <cofactor evidence="1">
        <name>[4Fe-4S] cluster</name>
        <dbReference type="ChEBI" id="CHEBI:49883"/>
    </cofactor>
</comment>
<evidence type="ECO:0000256" key="4">
    <source>
        <dbReference type="ARBA" id="ARBA00023004"/>
    </source>
</evidence>
<dbReference type="InterPro" id="IPR025274">
    <property type="entry name" value="DUF4070"/>
</dbReference>
<dbReference type="PANTHER" id="PTHR43409:SF3">
    <property type="entry name" value="HYPOTHETICAL METHYLTRANSFERASE"/>
    <property type="match status" value="1"/>
</dbReference>
<evidence type="ECO:0000313" key="8">
    <source>
        <dbReference type="Proteomes" id="UP001081283"/>
    </source>
</evidence>
<dbReference type="InterPro" id="IPR058240">
    <property type="entry name" value="rSAM_sf"/>
</dbReference>
<dbReference type="SUPFAM" id="SSF102114">
    <property type="entry name" value="Radical SAM enzymes"/>
    <property type="match status" value="1"/>
</dbReference>
<dbReference type="InterPro" id="IPR051198">
    <property type="entry name" value="BchE-like"/>
</dbReference>
<dbReference type="RefSeq" id="WP_267614209.1">
    <property type="nucleotide sequence ID" value="NZ_JAOVZQ010000001.1"/>
</dbReference>
<dbReference type="SFLD" id="SFLDF00303">
    <property type="entry name" value="hopanoid_C2-methyltransferase"/>
    <property type="match status" value="1"/>
</dbReference>
<keyword evidence="5" id="KW-0411">Iron-sulfur</keyword>
<accession>A0ABT3YKF4</accession>
<reference evidence="7" key="1">
    <citation type="submission" date="2022-10" db="EMBL/GenBank/DDBJ databases">
        <title>Hoeflea sp. J2-29, isolated from marine algae.</title>
        <authorList>
            <person name="Kristyanto S."/>
            <person name="Kim J.M."/>
            <person name="Jeon C.O."/>
        </authorList>
    </citation>
    <scope>NUCLEOTIDE SEQUENCE</scope>
    <source>
        <strain evidence="7">J2-29</strain>
    </source>
</reference>
<dbReference type="InterPro" id="IPR006158">
    <property type="entry name" value="Cobalamin-bd"/>
</dbReference>
<comment type="caution">
    <text evidence="7">The sequence shown here is derived from an EMBL/GenBank/DDBJ whole genome shotgun (WGS) entry which is preliminary data.</text>
</comment>
<gene>
    <name evidence="7" type="ORF">OEG82_20535</name>
</gene>
<dbReference type="Pfam" id="PF13282">
    <property type="entry name" value="DUF4070"/>
    <property type="match status" value="1"/>
</dbReference>
<evidence type="ECO:0000313" key="7">
    <source>
        <dbReference type="EMBL" id="MCY0096379.1"/>
    </source>
</evidence>
<evidence type="ECO:0000256" key="2">
    <source>
        <dbReference type="ARBA" id="ARBA00022691"/>
    </source>
</evidence>
<dbReference type="SMART" id="SM00729">
    <property type="entry name" value="Elp3"/>
    <property type="match status" value="1"/>
</dbReference>
<dbReference type="Proteomes" id="UP001081283">
    <property type="component" value="Unassembled WGS sequence"/>
</dbReference>
<name>A0ABT3YKF4_9HYPH</name>
<dbReference type="InterPro" id="IPR006638">
    <property type="entry name" value="Elp3/MiaA/NifB-like_rSAM"/>
</dbReference>
<proteinExistence type="predicted"/>